<dbReference type="SMART" id="SM01191">
    <property type="entry name" value="ENT"/>
    <property type="match status" value="1"/>
</dbReference>
<name>A0A811UJA6_CERCA</name>
<dbReference type="PANTHER" id="PTHR16500:SF3">
    <property type="entry name" value="BRCA2-INTERACTING TRANSCRIPTIONAL REPRESSOR EMSY"/>
    <property type="match status" value="1"/>
</dbReference>
<evidence type="ECO:0000313" key="6">
    <source>
        <dbReference type="Proteomes" id="UP000606786"/>
    </source>
</evidence>
<feature type="region of interest" description="Disordered" evidence="3">
    <location>
        <begin position="275"/>
        <end position="313"/>
    </location>
</feature>
<keyword evidence="6" id="KW-1185">Reference proteome</keyword>
<comment type="caution">
    <text evidence="5">The sequence shown here is derived from an EMBL/GenBank/DDBJ whole genome shotgun (WGS) entry which is preliminary data.</text>
</comment>
<feature type="compositionally biased region" description="Acidic residues" evidence="3">
    <location>
        <begin position="1160"/>
        <end position="1178"/>
    </location>
</feature>
<comment type="subcellular location">
    <subcellularLocation>
        <location evidence="1">Nucleus</location>
    </subcellularLocation>
</comment>
<dbReference type="SUPFAM" id="SSF158639">
    <property type="entry name" value="ENT-like"/>
    <property type="match status" value="1"/>
</dbReference>
<evidence type="ECO:0000256" key="1">
    <source>
        <dbReference type="ARBA" id="ARBA00004123"/>
    </source>
</evidence>
<proteinExistence type="predicted"/>
<feature type="domain" description="ENT" evidence="4">
    <location>
        <begin position="13"/>
        <end position="97"/>
    </location>
</feature>
<protein>
    <submittedName>
        <fullName evidence="5">(Mediterranean fruit fly) hypothetical protein</fullName>
    </submittedName>
</protein>
<keyword evidence="2" id="KW-0539">Nucleus</keyword>
<dbReference type="GO" id="GO:0005654">
    <property type="term" value="C:nucleoplasm"/>
    <property type="evidence" value="ECO:0007669"/>
    <property type="project" value="TreeGrafter"/>
</dbReference>
<dbReference type="EMBL" id="CAJHJT010000012">
    <property type="protein sequence ID" value="CAD6999282.1"/>
    <property type="molecule type" value="Genomic_DNA"/>
</dbReference>
<evidence type="ECO:0000256" key="3">
    <source>
        <dbReference type="SAM" id="MobiDB-lite"/>
    </source>
</evidence>
<feature type="region of interest" description="Disordered" evidence="3">
    <location>
        <begin position="1146"/>
        <end position="1178"/>
    </location>
</feature>
<dbReference type="Gene3D" id="1.10.1240.40">
    <property type="entry name" value="ENT domain"/>
    <property type="match status" value="1"/>
</dbReference>
<organism evidence="5 6">
    <name type="scientific">Ceratitis capitata</name>
    <name type="common">Mediterranean fruit fly</name>
    <name type="synonym">Tephritis capitata</name>
    <dbReference type="NCBI Taxonomy" id="7213"/>
    <lineage>
        <taxon>Eukaryota</taxon>
        <taxon>Metazoa</taxon>
        <taxon>Ecdysozoa</taxon>
        <taxon>Arthropoda</taxon>
        <taxon>Hexapoda</taxon>
        <taxon>Insecta</taxon>
        <taxon>Pterygota</taxon>
        <taxon>Neoptera</taxon>
        <taxon>Endopterygota</taxon>
        <taxon>Diptera</taxon>
        <taxon>Brachycera</taxon>
        <taxon>Muscomorpha</taxon>
        <taxon>Tephritoidea</taxon>
        <taxon>Tephritidae</taxon>
        <taxon>Ceratitis</taxon>
        <taxon>Ceratitis</taxon>
    </lineage>
</organism>
<feature type="region of interest" description="Disordered" evidence="3">
    <location>
        <begin position="169"/>
        <end position="237"/>
    </location>
</feature>
<feature type="compositionally biased region" description="Polar residues" evidence="3">
    <location>
        <begin position="1098"/>
        <end position="1121"/>
    </location>
</feature>
<accession>A0A811UJA6</accession>
<dbReference type="InterPro" id="IPR033482">
    <property type="entry name" value="EMSY"/>
</dbReference>
<evidence type="ECO:0000313" key="5">
    <source>
        <dbReference type="EMBL" id="CAD6999282.1"/>
    </source>
</evidence>
<dbReference type="GO" id="GO:0006355">
    <property type="term" value="P:regulation of DNA-templated transcription"/>
    <property type="evidence" value="ECO:0007669"/>
    <property type="project" value="InterPro"/>
</dbReference>
<dbReference type="OrthoDB" id="10035579at2759"/>
<feature type="compositionally biased region" description="Low complexity" evidence="3">
    <location>
        <begin position="302"/>
        <end position="313"/>
    </location>
</feature>
<sequence length="1405" mass="148729">MWPQALQMSRDECRGILRRLELESYSHVISVFRAQGGLSENKAKLLEELRGIFHISQERHRAEARRVASDEQLCTIAEAISGPNTWQEWSREGRRSFPMLPRVAPQTALALIANNVASETASENAKLPFPSDTAAAYAAEHANLFSGREDSTPWEMKREVFVVTDDPFKMPDIPVGSKKNLKRNISDNQSTASNKKRIVGDSSPIKHQQHQKQFHHITANSAQATSPSSGSSNIRKLYHNHNNKTTNQRVNQPQIQKQKLATKKSVAALNTAVNTVMPLTPSKRQATPAKSGRKPNSKIQEQRQQQQALAQQQQLLPQTAVRNIQHVVGEGSEDFNMEQKFAQPQIAASKKDITKNLTKLQLPNVITTPSANVSALSPTPIISGNALPAPLTVNTPATRIDGHQITTALSPPIVGGSGGSTGVPIILHGKVEKQLISTPVQKIILEDRLPPHQPQGLMATSSTTSTATAVVVSSAPTIQLQSTTTPQIMTLPQISAAATKLRAINTTILPPGTKLTAKKSTLITTSGVNITGNESSTLPTGSTSGGGANHTQVFSIIDSNNTVGNAQGSPALPTHTPPAIIQIQNTNTNSMSNESVMSAPQTLQSAQLPTQGKVLTTKLLPKVLGGTSISVGSVTTTLSGNSSSGGNTVNITKIETLNNGATLLSSGGNIGNNPNTSLAGTTTVLKSVGSTILLSPNQSGTGSGGGALFSTLTSGAPVFRKSQIFKTGTIGVSASSAGKLSGTFSTSNSGPQIISNIKLTPAHTTTSITSVTHSNQQQSSTASPFLQQQLKTGIRASVKICQSSNGKMFIQPANMDSASKTKLQSTLSHKILPNAVVSSSSTGAGTSVTHQPQRIAIQKVQIIPAPLHSPGTITGPFHTVTTQSQAQTKPTNTITLSGNKGNMNMVFMPTVGARTTSGTITLSKSANVASGIVAANKVQHTGQNSETVKPNVVIIGSSASQSGTSTTIKPATFLDGNNKYSVTSTGRSTGNAVHLEANQMITEDTPVDILNMPIIVDSGDGTNITMGNNIGDTVTVLPSALIEKVEQQEGQQQQDHQQQQPQPSTIILGATDWEMELDQATAVAAATKAAARTEYHRQPSSLSSGKQHNNSLGDKQQQQQMHAKATIDGETIIIDDSFEDVIVEEQEEGETTDAGTETEGTVDDVETGDETGGEEGQEMTERAYTIFSGSESGEMQPTKQQGTAKIRVGRVQKTYNNNKTAINDDEPIEVIDDDDNHQAFGGAVSEKKPIKKADSERQKMDREVNVENVLNERANNVAAVMECDTDAGFDETIVADIDENTAIEYIEEENNVRSGNDKNELHNVLVTPSSTNAKKQIIESDVIVLDDNDSTALAATATLATASTSVTSEASAVAKDSETIKLVSVATTKSIMVAAGNSNDPTGLH</sequence>
<gene>
    <name evidence="5" type="ORF">CCAP1982_LOCUS7811</name>
</gene>
<dbReference type="InterPro" id="IPR005491">
    <property type="entry name" value="ENT_dom"/>
</dbReference>
<evidence type="ECO:0000259" key="4">
    <source>
        <dbReference type="PROSITE" id="PS51138"/>
    </source>
</evidence>
<evidence type="ECO:0000256" key="2">
    <source>
        <dbReference type="ARBA" id="ARBA00023242"/>
    </source>
</evidence>
<feature type="compositionally biased region" description="Low complexity" evidence="3">
    <location>
        <begin position="221"/>
        <end position="232"/>
    </location>
</feature>
<dbReference type="Proteomes" id="UP000606786">
    <property type="component" value="Unassembled WGS sequence"/>
</dbReference>
<dbReference type="InterPro" id="IPR036142">
    <property type="entry name" value="ENT_dom-like_sf"/>
</dbReference>
<dbReference type="PROSITE" id="PS51138">
    <property type="entry name" value="ENT"/>
    <property type="match status" value="1"/>
</dbReference>
<reference evidence="5" key="1">
    <citation type="submission" date="2020-11" db="EMBL/GenBank/DDBJ databases">
        <authorList>
            <person name="Whitehead M."/>
        </authorList>
    </citation>
    <scope>NUCLEOTIDE SEQUENCE</scope>
    <source>
        <strain evidence="5">EGII</strain>
    </source>
</reference>
<dbReference type="Pfam" id="PF03735">
    <property type="entry name" value="ENT"/>
    <property type="match status" value="1"/>
</dbReference>
<dbReference type="PANTHER" id="PTHR16500">
    <property type="entry name" value="BRCA2-INTERACTING TRANSCRIPTIONAL REPRESSOR EMSY"/>
    <property type="match status" value="1"/>
</dbReference>
<feature type="region of interest" description="Disordered" evidence="3">
    <location>
        <begin position="1090"/>
        <end position="1124"/>
    </location>
</feature>